<dbReference type="AlphaFoldDB" id="A0A6V7PNZ4"/>
<evidence type="ECO:0000313" key="1">
    <source>
        <dbReference type="EMBL" id="CAD1832560.1"/>
    </source>
</evidence>
<sequence length="154" mass="16979">MWSLNSRFAHRAPLPAAPSISSFNDDVIPVCNIWHPGAAMSTLIYWIKVWIELVGHHPRVTLTQLKRGLEIIYGVPKLVWNDSCRNRSENRRTGIIYFCIHVLVVVEPWANRGGAVRSASVYGPGSTKLAIAGRDTVSPDLASMVEAAVESAET</sequence>
<accession>A0A6V7PNZ4</accession>
<organism evidence="1">
    <name type="scientific">Ananas comosus var. bracteatus</name>
    <name type="common">red pineapple</name>
    <dbReference type="NCBI Taxonomy" id="296719"/>
    <lineage>
        <taxon>Eukaryota</taxon>
        <taxon>Viridiplantae</taxon>
        <taxon>Streptophyta</taxon>
        <taxon>Embryophyta</taxon>
        <taxon>Tracheophyta</taxon>
        <taxon>Spermatophyta</taxon>
        <taxon>Magnoliopsida</taxon>
        <taxon>Liliopsida</taxon>
        <taxon>Poales</taxon>
        <taxon>Bromeliaceae</taxon>
        <taxon>Bromelioideae</taxon>
        <taxon>Ananas</taxon>
    </lineage>
</organism>
<gene>
    <name evidence="1" type="ORF">CB5_LOCUS15771</name>
</gene>
<name>A0A6V7PNZ4_ANACO</name>
<protein>
    <submittedName>
        <fullName evidence="1">Uncharacterized protein</fullName>
    </submittedName>
</protein>
<reference evidence="1" key="1">
    <citation type="submission" date="2020-07" db="EMBL/GenBank/DDBJ databases">
        <authorList>
            <person name="Lin J."/>
        </authorList>
    </citation>
    <scope>NUCLEOTIDE SEQUENCE</scope>
</reference>
<dbReference type="EMBL" id="LR862150">
    <property type="protein sequence ID" value="CAD1832560.1"/>
    <property type="molecule type" value="Genomic_DNA"/>
</dbReference>
<proteinExistence type="predicted"/>